<protein>
    <submittedName>
        <fullName evidence="1">Uncharacterized protein</fullName>
    </submittedName>
</protein>
<proteinExistence type="predicted"/>
<reference evidence="1" key="1">
    <citation type="submission" date="2016-04" db="EMBL/GenBank/DDBJ databases">
        <authorList>
            <person name="Evans L.H."/>
            <person name="Alamgir A."/>
            <person name="Owens N."/>
            <person name="Weber N.D."/>
            <person name="Virtaneva K."/>
            <person name="Barbian K."/>
            <person name="Babar A."/>
            <person name="Rosenke K."/>
        </authorList>
    </citation>
    <scope>NUCLEOTIDE SEQUENCE</scope>
    <source>
        <strain evidence="1">92-2</strain>
    </source>
</reference>
<sequence>MMLGGTGGRQRVEETRIELGDLMCKDTARQTDGRLKRGYI</sequence>
<dbReference type="AlphaFoldDB" id="A0A212IW53"/>
<dbReference type="EMBL" id="FLUP01000001">
    <property type="protein sequence ID" value="SBV91399.1"/>
    <property type="molecule type" value="Genomic_DNA"/>
</dbReference>
<evidence type="ECO:0000313" key="1">
    <source>
        <dbReference type="EMBL" id="SBV91399.1"/>
    </source>
</evidence>
<accession>A0A212IW53</accession>
<gene>
    <name evidence="1" type="ORF">KM92DES2_10127</name>
</gene>
<name>A0A212IW53_9BACT</name>
<organism evidence="1">
    <name type="scientific">uncultured Desulfovibrio sp</name>
    <dbReference type="NCBI Taxonomy" id="167968"/>
    <lineage>
        <taxon>Bacteria</taxon>
        <taxon>Pseudomonadati</taxon>
        <taxon>Thermodesulfobacteriota</taxon>
        <taxon>Desulfovibrionia</taxon>
        <taxon>Desulfovibrionales</taxon>
        <taxon>Desulfovibrionaceae</taxon>
        <taxon>Desulfovibrio</taxon>
        <taxon>environmental samples</taxon>
    </lineage>
</organism>